<evidence type="ECO:0000256" key="6">
    <source>
        <dbReference type="ARBA" id="ARBA00023136"/>
    </source>
</evidence>
<sequence length="344" mass="38939">LTSFVNTYIQNSSEKSNSKGRGEGPKARFKFQRTGYQDFQMDYNLVELSSSLKTMDLPSSALPPYLQVKERKKERKNEGPLQHISFNVIILESFRVESQVGIQKSSELMPKALSTRIVGGIWWFFTLIIISSYTANLAAFLTVERMESPIDSADDLAKQTKIEYGTVEDGATMTFFKRPSNFIHCNLKFLNFSPSLGIPREGLIEEFQSPVSLSFIDCQKPVENHTSVAPQFGIRASGTSSVKREVQQGASLRFKVWHSRKYSKASLKTLLRLIAIHPIKRLIKKSLSCPSAFHCKLIYRAGLLLDVHLKANQDDIVQQVSSHFGKEEAKLQLQLQHCKEYQAP</sequence>
<evidence type="ECO:0000256" key="11">
    <source>
        <dbReference type="SAM" id="Phobius"/>
    </source>
</evidence>
<keyword evidence="3 11" id="KW-0812">Transmembrane</keyword>
<keyword evidence="7" id="KW-0675">Receptor</keyword>
<evidence type="ECO:0000256" key="9">
    <source>
        <dbReference type="ARBA" id="ARBA00023286"/>
    </source>
</evidence>
<dbReference type="GO" id="GO:0016020">
    <property type="term" value="C:membrane"/>
    <property type="evidence" value="ECO:0007669"/>
    <property type="project" value="UniProtKB-SubCell"/>
</dbReference>
<dbReference type="OrthoDB" id="5984008at2759"/>
<reference evidence="13 14" key="1">
    <citation type="journal article" date="2013" name="Proc. Natl. Acad. Sci. U.S.A.">
        <title>The king cobra genome reveals dynamic gene evolution and adaptation in the snake venom system.</title>
        <authorList>
            <person name="Vonk F.J."/>
            <person name="Casewell N.R."/>
            <person name="Henkel C.V."/>
            <person name="Heimberg A.M."/>
            <person name="Jansen H.J."/>
            <person name="McCleary R.J."/>
            <person name="Kerkkamp H.M."/>
            <person name="Vos R.A."/>
            <person name="Guerreiro I."/>
            <person name="Calvete J.J."/>
            <person name="Wuster W."/>
            <person name="Woods A.E."/>
            <person name="Logan J.M."/>
            <person name="Harrison R.A."/>
            <person name="Castoe T.A."/>
            <person name="de Koning A.P."/>
            <person name="Pollock D.D."/>
            <person name="Yandell M."/>
            <person name="Calderon D."/>
            <person name="Renjifo C."/>
            <person name="Currier R.B."/>
            <person name="Salgado D."/>
            <person name="Pla D."/>
            <person name="Sanz L."/>
            <person name="Hyder A.S."/>
            <person name="Ribeiro J.M."/>
            <person name="Arntzen J.W."/>
            <person name="van den Thillart G.E."/>
            <person name="Boetzer M."/>
            <person name="Pirovano W."/>
            <person name="Dirks R.P."/>
            <person name="Spaink H.P."/>
            <person name="Duboule D."/>
            <person name="McGlinn E."/>
            <person name="Kini R.M."/>
            <person name="Richardson M.K."/>
        </authorList>
    </citation>
    <scope>NUCLEOTIDE SEQUENCE</scope>
    <source>
        <tissue evidence="13">Blood</tissue>
    </source>
</reference>
<gene>
    <name evidence="13" type="ORF">L345_00398</name>
</gene>
<keyword evidence="14" id="KW-1185">Reference proteome</keyword>
<evidence type="ECO:0000256" key="3">
    <source>
        <dbReference type="ARBA" id="ARBA00022692"/>
    </source>
</evidence>
<accession>V8PIC1</accession>
<evidence type="ECO:0000313" key="14">
    <source>
        <dbReference type="Proteomes" id="UP000018936"/>
    </source>
</evidence>
<dbReference type="InterPro" id="IPR001320">
    <property type="entry name" value="Iontro_rcpt_C"/>
</dbReference>
<dbReference type="GO" id="GO:0015276">
    <property type="term" value="F:ligand-gated monoatomic ion channel activity"/>
    <property type="evidence" value="ECO:0007669"/>
    <property type="project" value="InterPro"/>
</dbReference>
<keyword evidence="5" id="KW-0406">Ion transport</keyword>
<evidence type="ECO:0000313" key="13">
    <source>
        <dbReference type="EMBL" id="ETE73763.1"/>
    </source>
</evidence>
<name>V8PIC1_OPHHA</name>
<evidence type="ECO:0000256" key="1">
    <source>
        <dbReference type="ARBA" id="ARBA00004141"/>
    </source>
</evidence>
<evidence type="ECO:0000256" key="4">
    <source>
        <dbReference type="ARBA" id="ARBA00022989"/>
    </source>
</evidence>
<feature type="non-terminal residue" evidence="13">
    <location>
        <position position="344"/>
    </location>
</feature>
<evidence type="ECO:0000259" key="12">
    <source>
        <dbReference type="Pfam" id="PF00060"/>
    </source>
</evidence>
<evidence type="ECO:0000256" key="8">
    <source>
        <dbReference type="ARBA" id="ARBA00023180"/>
    </source>
</evidence>
<organism evidence="13 14">
    <name type="scientific">Ophiophagus hannah</name>
    <name type="common">King cobra</name>
    <name type="synonym">Naja hannah</name>
    <dbReference type="NCBI Taxonomy" id="8665"/>
    <lineage>
        <taxon>Eukaryota</taxon>
        <taxon>Metazoa</taxon>
        <taxon>Chordata</taxon>
        <taxon>Craniata</taxon>
        <taxon>Vertebrata</taxon>
        <taxon>Euteleostomi</taxon>
        <taxon>Lepidosauria</taxon>
        <taxon>Squamata</taxon>
        <taxon>Bifurcata</taxon>
        <taxon>Unidentata</taxon>
        <taxon>Episquamata</taxon>
        <taxon>Toxicofera</taxon>
        <taxon>Serpentes</taxon>
        <taxon>Colubroidea</taxon>
        <taxon>Elapidae</taxon>
        <taxon>Elapinae</taxon>
        <taxon>Ophiophagus</taxon>
    </lineage>
</organism>
<proteinExistence type="predicted"/>
<dbReference type="EMBL" id="AZIM01000042">
    <property type="protein sequence ID" value="ETE73763.1"/>
    <property type="molecule type" value="Genomic_DNA"/>
</dbReference>
<keyword evidence="9" id="KW-1071">Ligand-gated ion channel</keyword>
<keyword evidence="2" id="KW-0813">Transport</keyword>
<dbReference type="Proteomes" id="UP000018936">
    <property type="component" value="Unassembled WGS sequence"/>
</dbReference>
<dbReference type="Pfam" id="PF00060">
    <property type="entry name" value="Lig_chan"/>
    <property type="match status" value="1"/>
</dbReference>
<feature type="non-terminal residue" evidence="13">
    <location>
        <position position="1"/>
    </location>
</feature>
<dbReference type="PANTHER" id="PTHR18966">
    <property type="entry name" value="IONOTROPIC GLUTAMATE RECEPTOR"/>
    <property type="match status" value="1"/>
</dbReference>
<keyword evidence="8" id="KW-0325">Glycoprotein</keyword>
<comment type="caution">
    <text evidence="13">The sequence shown here is derived from an EMBL/GenBank/DDBJ whole genome shotgun (WGS) entry which is preliminary data.</text>
</comment>
<dbReference type="Gene3D" id="1.10.287.70">
    <property type="match status" value="1"/>
</dbReference>
<evidence type="ECO:0000256" key="7">
    <source>
        <dbReference type="ARBA" id="ARBA00023170"/>
    </source>
</evidence>
<evidence type="ECO:0000256" key="10">
    <source>
        <dbReference type="ARBA" id="ARBA00023303"/>
    </source>
</evidence>
<evidence type="ECO:0000256" key="2">
    <source>
        <dbReference type="ARBA" id="ARBA00022448"/>
    </source>
</evidence>
<feature type="domain" description="Ionotropic glutamate receptor C-terminal" evidence="12">
    <location>
        <begin position="84"/>
        <end position="230"/>
    </location>
</feature>
<protein>
    <recommendedName>
        <fullName evidence="12">Ionotropic glutamate receptor C-terminal domain-containing protein</fullName>
    </recommendedName>
</protein>
<comment type="subcellular location">
    <subcellularLocation>
        <location evidence="1">Membrane</location>
        <topology evidence="1">Multi-pass membrane protein</topology>
    </subcellularLocation>
</comment>
<dbReference type="AlphaFoldDB" id="V8PIC1"/>
<evidence type="ECO:0000256" key="5">
    <source>
        <dbReference type="ARBA" id="ARBA00023065"/>
    </source>
</evidence>
<feature type="transmembrane region" description="Helical" evidence="11">
    <location>
        <begin position="121"/>
        <end position="143"/>
    </location>
</feature>
<keyword evidence="6 11" id="KW-0472">Membrane</keyword>
<keyword evidence="4 11" id="KW-1133">Transmembrane helix</keyword>
<keyword evidence="10" id="KW-0407">Ion channel</keyword>
<dbReference type="InterPro" id="IPR015683">
    <property type="entry name" value="Ionotropic_Glu_rcpt"/>
</dbReference>